<dbReference type="STRING" id="1114972.FD35_GL002693"/>
<evidence type="ECO:0000259" key="7">
    <source>
        <dbReference type="Pfam" id="PF00107"/>
    </source>
</evidence>
<dbReference type="InterPro" id="IPR002328">
    <property type="entry name" value="ADH_Zn_CS"/>
</dbReference>
<comment type="similarity">
    <text evidence="6">Belongs to the zinc-containing alcohol dehydrogenase family.</text>
</comment>
<dbReference type="Gene3D" id="3.40.50.720">
    <property type="entry name" value="NAD(P)-binding Rossmann-like Domain"/>
    <property type="match status" value="1"/>
</dbReference>
<proteinExistence type="inferred from homology"/>
<dbReference type="GO" id="GO:0008270">
    <property type="term" value="F:zinc ion binding"/>
    <property type="evidence" value="ECO:0007669"/>
    <property type="project" value="InterPro"/>
</dbReference>
<dbReference type="EMBL" id="AZFF01000009">
    <property type="protein sequence ID" value="KRL54352.1"/>
    <property type="molecule type" value="Genomic_DNA"/>
</dbReference>
<evidence type="ECO:0000256" key="2">
    <source>
        <dbReference type="ARBA" id="ARBA00022723"/>
    </source>
</evidence>
<reference evidence="9 10" key="1">
    <citation type="journal article" date="2015" name="Genome Announc.">
        <title>Expanding the biotechnology potential of lactobacilli through comparative genomics of 213 strains and associated genera.</title>
        <authorList>
            <person name="Sun Z."/>
            <person name="Harris H.M."/>
            <person name="McCann A."/>
            <person name="Guo C."/>
            <person name="Argimon S."/>
            <person name="Zhang W."/>
            <person name="Yang X."/>
            <person name="Jeffery I.B."/>
            <person name="Cooney J.C."/>
            <person name="Kagawa T.F."/>
            <person name="Liu W."/>
            <person name="Song Y."/>
            <person name="Salvetti E."/>
            <person name="Wrobel A."/>
            <person name="Rasinkangas P."/>
            <person name="Parkhill J."/>
            <person name="Rea M.C."/>
            <person name="O'Sullivan O."/>
            <person name="Ritari J."/>
            <person name="Douillard F.P."/>
            <person name="Paul Ross R."/>
            <person name="Yang R."/>
            <person name="Briner A.E."/>
            <person name="Felis G.E."/>
            <person name="de Vos W.M."/>
            <person name="Barrangou R."/>
            <person name="Klaenhammer T.R."/>
            <person name="Caufield P.W."/>
            <person name="Cui Y."/>
            <person name="Zhang H."/>
            <person name="O'Toole P.W."/>
        </authorList>
    </citation>
    <scope>NUCLEOTIDE SEQUENCE [LARGE SCALE GENOMIC DNA]</scope>
    <source>
        <strain evidence="9 10">DSM 15814</strain>
    </source>
</reference>
<feature type="domain" description="Alcohol dehydrogenase-like C-terminal" evidence="7">
    <location>
        <begin position="198"/>
        <end position="313"/>
    </location>
</feature>
<organism evidence="9 10">
    <name type="scientific">Furfurilactobacillus rossiae DSM 15814</name>
    <dbReference type="NCBI Taxonomy" id="1114972"/>
    <lineage>
        <taxon>Bacteria</taxon>
        <taxon>Bacillati</taxon>
        <taxon>Bacillota</taxon>
        <taxon>Bacilli</taxon>
        <taxon>Lactobacillales</taxon>
        <taxon>Lactobacillaceae</taxon>
        <taxon>Furfurilactobacillus</taxon>
    </lineage>
</organism>
<dbReference type="Gene3D" id="3.90.180.10">
    <property type="entry name" value="Medium-chain alcohol dehydrogenases, catalytic domain"/>
    <property type="match status" value="1"/>
</dbReference>
<dbReference type="PATRIC" id="fig|1114972.6.peg.2760"/>
<keyword evidence="5" id="KW-0520">NAD</keyword>
<name>A0A0R1RB77_9LACO</name>
<feature type="domain" description="Alcohol dehydrogenase-like N-terminal" evidence="8">
    <location>
        <begin position="29"/>
        <end position="155"/>
    </location>
</feature>
<evidence type="ECO:0000259" key="8">
    <source>
        <dbReference type="Pfam" id="PF08240"/>
    </source>
</evidence>
<keyword evidence="2 6" id="KW-0479">Metal-binding</keyword>
<evidence type="ECO:0000256" key="1">
    <source>
        <dbReference type="ARBA" id="ARBA00001947"/>
    </source>
</evidence>
<dbReference type="PROSITE" id="PS00059">
    <property type="entry name" value="ADH_ZINC"/>
    <property type="match status" value="1"/>
</dbReference>
<keyword evidence="10" id="KW-1185">Reference proteome</keyword>
<dbReference type="eggNOG" id="COG1062">
    <property type="taxonomic scope" value="Bacteria"/>
</dbReference>
<protein>
    <submittedName>
        <fullName evidence="9">Benzyl alcohol dehydrogenase</fullName>
    </submittedName>
</protein>
<dbReference type="Proteomes" id="UP000051999">
    <property type="component" value="Unassembled WGS sequence"/>
</dbReference>
<evidence type="ECO:0000256" key="3">
    <source>
        <dbReference type="ARBA" id="ARBA00022833"/>
    </source>
</evidence>
<dbReference type="PANTHER" id="PTHR43880">
    <property type="entry name" value="ALCOHOL DEHYDROGENASE"/>
    <property type="match status" value="1"/>
</dbReference>
<dbReference type="SUPFAM" id="SSF51735">
    <property type="entry name" value="NAD(P)-binding Rossmann-fold domains"/>
    <property type="match status" value="1"/>
</dbReference>
<dbReference type="OrthoDB" id="9806940at2"/>
<dbReference type="PANTHER" id="PTHR43880:SF12">
    <property type="entry name" value="ALCOHOL DEHYDROGENASE CLASS-3"/>
    <property type="match status" value="1"/>
</dbReference>
<keyword evidence="4" id="KW-0560">Oxidoreductase</keyword>
<dbReference type="InterPro" id="IPR013149">
    <property type="entry name" value="ADH-like_C"/>
</dbReference>
<sequence length="366" mass="38676">MQITAAVAPAKGESLVVEPVELDDTLHGDQLLVKIVAVGVCGADIMRAKTGMGRSEFPIVLGHEGAGIVEQVGEDVREFEVGDHVAISYASCGHCRQCLAGRPYACERSDELNFGGVDYYGGSRFTLNGQPVTSFFQQSSFGTYAKVQERNAVKVTKDVDVSLLGPLGCGLQTGAGTVMHILKPEVGSSMAVFGTGTVGDAAIMAAKAMHVAKIIAVDIFDTRLAEAKALGATDIINSKTVDDVPAMIQEMTDGGVDYAVVSAPANGLPEQAIRSTGILGHTAIIGGAAHADLSMMNDILVPARQVTGVLQGFSLPKLFIPQLIQLYQQGDFPFDKLVKFYDLKDVNQAFEDSLNGTTVKAILRMP</sequence>
<dbReference type="InterPro" id="IPR036291">
    <property type="entry name" value="NAD(P)-bd_dom_sf"/>
</dbReference>
<evidence type="ECO:0000256" key="6">
    <source>
        <dbReference type="RuleBase" id="RU361277"/>
    </source>
</evidence>
<dbReference type="SUPFAM" id="SSF50129">
    <property type="entry name" value="GroES-like"/>
    <property type="match status" value="1"/>
</dbReference>
<keyword evidence="3 6" id="KW-0862">Zinc</keyword>
<dbReference type="AlphaFoldDB" id="A0A0R1RB77"/>
<dbReference type="Pfam" id="PF08240">
    <property type="entry name" value="ADH_N"/>
    <property type="match status" value="1"/>
</dbReference>
<evidence type="ECO:0000256" key="5">
    <source>
        <dbReference type="ARBA" id="ARBA00023027"/>
    </source>
</evidence>
<evidence type="ECO:0000313" key="9">
    <source>
        <dbReference type="EMBL" id="KRL54352.1"/>
    </source>
</evidence>
<evidence type="ECO:0000313" key="10">
    <source>
        <dbReference type="Proteomes" id="UP000051999"/>
    </source>
</evidence>
<dbReference type="GO" id="GO:0046294">
    <property type="term" value="P:formaldehyde catabolic process"/>
    <property type="evidence" value="ECO:0007669"/>
    <property type="project" value="TreeGrafter"/>
</dbReference>
<accession>A0A0R1RB77</accession>
<dbReference type="InterPro" id="IPR013154">
    <property type="entry name" value="ADH-like_N"/>
</dbReference>
<dbReference type="FunFam" id="3.40.50.720:FF:000003">
    <property type="entry name" value="S-(hydroxymethyl)glutathione dehydrogenase"/>
    <property type="match status" value="1"/>
</dbReference>
<gene>
    <name evidence="9" type="ORF">FD35_GL002693</name>
</gene>
<dbReference type="RefSeq" id="WP_017260886.1">
    <property type="nucleotide sequence ID" value="NZ_AUAW01000009.1"/>
</dbReference>
<comment type="caution">
    <text evidence="9">The sequence shown here is derived from an EMBL/GenBank/DDBJ whole genome shotgun (WGS) entry which is preliminary data.</text>
</comment>
<dbReference type="GO" id="GO:0051903">
    <property type="term" value="F:S-(hydroxymethyl)glutathione dehydrogenase [NAD(P)+] activity"/>
    <property type="evidence" value="ECO:0007669"/>
    <property type="project" value="TreeGrafter"/>
</dbReference>
<evidence type="ECO:0000256" key="4">
    <source>
        <dbReference type="ARBA" id="ARBA00023002"/>
    </source>
</evidence>
<comment type="cofactor">
    <cofactor evidence="1 6">
        <name>Zn(2+)</name>
        <dbReference type="ChEBI" id="CHEBI:29105"/>
    </cofactor>
</comment>
<dbReference type="InterPro" id="IPR011032">
    <property type="entry name" value="GroES-like_sf"/>
</dbReference>
<dbReference type="GO" id="GO:0005829">
    <property type="term" value="C:cytosol"/>
    <property type="evidence" value="ECO:0007669"/>
    <property type="project" value="TreeGrafter"/>
</dbReference>
<dbReference type="CDD" id="cd08278">
    <property type="entry name" value="benzyl_alcohol_DH"/>
    <property type="match status" value="1"/>
</dbReference>
<dbReference type="Pfam" id="PF00107">
    <property type="entry name" value="ADH_zinc_N"/>
    <property type="match status" value="1"/>
</dbReference>